<name>A0A0E9SL84_ANGAN</name>
<organism evidence="1">
    <name type="scientific">Anguilla anguilla</name>
    <name type="common">European freshwater eel</name>
    <name type="synonym">Muraena anguilla</name>
    <dbReference type="NCBI Taxonomy" id="7936"/>
    <lineage>
        <taxon>Eukaryota</taxon>
        <taxon>Metazoa</taxon>
        <taxon>Chordata</taxon>
        <taxon>Craniata</taxon>
        <taxon>Vertebrata</taxon>
        <taxon>Euteleostomi</taxon>
        <taxon>Actinopterygii</taxon>
        <taxon>Neopterygii</taxon>
        <taxon>Teleostei</taxon>
        <taxon>Anguilliformes</taxon>
        <taxon>Anguillidae</taxon>
        <taxon>Anguilla</taxon>
    </lineage>
</organism>
<reference evidence="1" key="1">
    <citation type="submission" date="2014-11" db="EMBL/GenBank/DDBJ databases">
        <authorList>
            <person name="Amaro Gonzalez C."/>
        </authorList>
    </citation>
    <scope>NUCLEOTIDE SEQUENCE</scope>
</reference>
<sequence length="84" mass="9223">MLTSLRQNKSFSELIPEKTAGCVGCVSVLYKPDRSSSHLAGTNSSFSTKKSVLKGIFHSYRQFHSHLFSGPREINSLKATNYGG</sequence>
<accession>A0A0E9SL84</accession>
<evidence type="ECO:0000313" key="1">
    <source>
        <dbReference type="EMBL" id="JAH41987.1"/>
    </source>
</evidence>
<proteinExistence type="predicted"/>
<protein>
    <submittedName>
        <fullName evidence="1">Uncharacterized protein</fullName>
    </submittedName>
</protein>
<dbReference type="AlphaFoldDB" id="A0A0E9SL84"/>
<dbReference type="EMBL" id="GBXM01066590">
    <property type="protein sequence ID" value="JAH41987.1"/>
    <property type="molecule type" value="Transcribed_RNA"/>
</dbReference>
<reference evidence="1" key="2">
    <citation type="journal article" date="2015" name="Fish Shellfish Immunol.">
        <title>Early steps in the European eel (Anguilla anguilla)-Vibrio vulnificus interaction in the gills: Role of the RtxA13 toxin.</title>
        <authorList>
            <person name="Callol A."/>
            <person name="Pajuelo D."/>
            <person name="Ebbesson L."/>
            <person name="Teles M."/>
            <person name="MacKenzie S."/>
            <person name="Amaro C."/>
        </authorList>
    </citation>
    <scope>NUCLEOTIDE SEQUENCE</scope>
</reference>